<feature type="signal peptide" evidence="1">
    <location>
        <begin position="1"/>
        <end position="23"/>
    </location>
</feature>
<dbReference type="EMBL" id="VLPK01000001">
    <property type="protein sequence ID" value="TSJ42752.1"/>
    <property type="molecule type" value="Genomic_DNA"/>
</dbReference>
<evidence type="ECO:0000313" key="2">
    <source>
        <dbReference type="EMBL" id="TSJ42752.1"/>
    </source>
</evidence>
<reference evidence="2 3" key="1">
    <citation type="submission" date="2019-07" db="EMBL/GenBank/DDBJ databases">
        <authorList>
            <person name="Huq M.A."/>
        </authorList>
    </citation>
    <scope>NUCLEOTIDE SEQUENCE [LARGE SCALE GENOMIC DNA]</scope>
    <source>
        <strain evidence="2 3">MAH-19</strain>
    </source>
</reference>
<sequence length="235" mass="26225">MKYFIKAIFSLLFVCLLAGTAKAQIGYNYAQYDLGLGLDINKVYGDAQTIKSSKSAHFNFNVNAGPYINYIIEVQTGVLQGGDSLTTTTGRQFKNNFNAVMFRAQLQMGEILDYADKPIPNAFKNLYISSGVGFVVNHITNINRESILTPGFYTPGELNSNEIVIPARIGYEFKVYNSYDEPAFKIDLGYQYNFVLGDSLDGFTAGTQKDHYSQYSIGIKFAVGSKTSYRKQIPY</sequence>
<gene>
    <name evidence="2" type="ORF">FO440_00750</name>
</gene>
<organism evidence="2 3">
    <name type="scientific">Mucilaginibacter corticis</name>
    <dbReference type="NCBI Taxonomy" id="2597670"/>
    <lineage>
        <taxon>Bacteria</taxon>
        <taxon>Pseudomonadati</taxon>
        <taxon>Bacteroidota</taxon>
        <taxon>Sphingobacteriia</taxon>
        <taxon>Sphingobacteriales</taxon>
        <taxon>Sphingobacteriaceae</taxon>
        <taxon>Mucilaginibacter</taxon>
    </lineage>
</organism>
<evidence type="ECO:0008006" key="4">
    <source>
        <dbReference type="Google" id="ProtNLM"/>
    </source>
</evidence>
<comment type="caution">
    <text evidence="2">The sequence shown here is derived from an EMBL/GenBank/DDBJ whole genome shotgun (WGS) entry which is preliminary data.</text>
</comment>
<keyword evidence="3" id="KW-1185">Reference proteome</keyword>
<dbReference type="AlphaFoldDB" id="A0A556MSE5"/>
<feature type="chain" id="PRO_5021764219" description="Porin family protein" evidence="1">
    <location>
        <begin position="24"/>
        <end position="235"/>
    </location>
</feature>
<dbReference type="RefSeq" id="WP_144246323.1">
    <property type="nucleotide sequence ID" value="NZ_VLPK01000001.1"/>
</dbReference>
<evidence type="ECO:0000256" key="1">
    <source>
        <dbReference type="SAM" id="SignalP"/>
    </source>
</evidence>
<dbReference type="Proteomes" id="UP000318733">
    <property type="component" value="Unassembled WGS sequence"/>
</dbReference>
<evidence type="ECO:0000313" key="3">
    <source>
        <dbReference type="Proteomes" id="UP000318733"/>
    </source>
</evidence>
<dbReference type="OrthoDB" id="648040at2"/>
<keyword evidence="1" id="KW-0732">Signal</keyword>
<protein>
    <recommendedName>
        <fullName evidence="4">Porin family protein</fullName>
    </recommendedName>
</protein>
<proteinExistence type="predicted"/>
<accession>A0A556MSE5</accession>
<name>A0A556MSE5_9SPHI</name>